<dbReference type="Gene3D" id="2.30.42.10">
    <property type="match status" value="1"/>
</dbReference>
<comment type="subcellular location">
    <subcellularLocation>
        <location evidence="1">Cell inner membrane</location>
    </subcellularLocation>
</comment>
<evidence type="ECO:0000256" key="1">
    <source>
        <dbReference type="ARBA" id="ARBA00004533"/>
    </source>
</evidence>
<feature type="domain" description="PDZ" evidence="10">
    <location>
        <begin position="227"/>
        <end position="269"/>
    </location>
</feature>
<keyword evidence="5 9" id="KW-0812">Transmembrane</keyword>
<keyword evidence="3" id="KW-1003">Cell membrane</keyword>
<dbReference type="InterPro" id="IPR036034">
    <property type="entry name" value="PDZ_sf"/>
</dbReference>
<gene>
    <name evidence="11" type="ORF">HJO_03005</name>
</gene>
<dbReference type="GO" id="GO:0015031">
    <property type="term" value="P:protein transport"/>
    <property type="evidence" value="ECO:0007669"/>
    <property type="project" value="UniProtKB-KW"/>
</dbReference>
<accession>A0A059FUF4</accession>
<dbReference type="Gene3D" id="2.30.30.830">
    <property type="match status" value="1"/>
</dbReference>
<evidence type="ECO:0000256" key="2">
    <source>
        <dbReference type="ARBA" id="ARBA00022448"/>
    </source>
</evidence>
<dbReference type="RefSeq" id="WP_162173760.1">
    <property type="nucleotide sequence ID" value="NZ_ARYK01000001.1"/>
</dbReference>
<dbReference type="Proteomes" id="UP000025171">
    <property type="component" value="Unassembled WGS sequence"/>
</dbReference>
<dbReference type="InterPro" id="IPR001478">
    <property type="entry name" value="PDZ"/>
</dbReference>
<evidence type="ECO:0000256" key="9">
    <source>
        <dbReference type="SAM" id="Phobius"/>
    </source>
</evidence>
<evidence type="ECO:0000256" key="6">
    <source>
        <dbReference type="ARBA" id="ARBA00022927"/>
    </source>
</evidence>
<keyword evidence="12" id="KW-1185">Reference proteome</keyword>
<comment type="caution">
    <text evidence="11">The sequence shown here is derived from an EMBL/GenBank/DDBJ whole genome shotgun (WGS) entry which is preliminary data.</text>
</comment>
<dbReference type="SUPFAM" id="SSF50156">
    <property type="entry name" value="PDZ domain-like"/>
    <property type="match status" value="1"/>
</dbReference>
<reference evidence="11 12" key="1">
    <citation type="journal article" date="2014" name="Antonie Van Leeuwenhoek">
        <title>Hyphomonas beringensis sp. nov. and Hyphomonas chukchiensis sp. nov., isolated from surface seawater of the Bering Sea and Chukchi Sea.</title>
        <authorList>
            <person name="Li C."/>
            <person name="Lai Q."/>
            <person name="Li G."/>
            <person name="Dong C."/>
            <person name="Wang J."/>
            <person name="Liao Y."/>
            <person name="Shao Z."/>
        </authorList>
    </citation>
    <scope>NUCLEOTIDE SEQUENCE [LARGE SCALE GENOMIC DNA]</scope>
    <source>
        <strain evidence="11 12">MHS-2</strain>
    </source>
</reference>
<dbReference type="InterPro" id="IPR024961">
    <property type="entry name" value="T2SS_GspC_N"/>
</dbReference>
<keyword evidence="2" id="KW-0813">Transport</keyword>
<evidence type="ECO:0000259" key="10">
    <source>
        <dbReference type="PROSITE" id="PS50106"/>
    </source>
</evidence>
<dbReference type="PATRIC" id="fig|1280950.3.peg.611"/>
<dbReference type="eggNOG" id="COG3031">
    <property type="taxonomic scope" value="Bacteria"/>
</dbReference>
<sequence length="291" mass="30147">MQFPSLLLAWMPRLRLVLELVLIACLGLFLARIAWILVDPGGAVSRPLPLPGAPLSSGPASPSASADLMALTRGSKFGASSETAAIIPDAPATSLNLKLKGVRSVSTNAGDNAAADAPIAIIQTPDNQARTYHPGDTIIDGVSLDRVLADRVLIRKNGSLETLMMESGIGALAVLSLPGQDGLIEGTPRAAAPAPENQPIDRQLLASLDINPVIKEGNLVGYRLTAPGSPAALDGSGLQSGDLITEFDGNSVQDLPIESITDRLSNAAEITLTVTRNGTPQAVTLRFAEGD</sequence>
<dbReference type="SMART" id="SM00228">
    <property type="entry name" value="PDZ"/>
    <property type="match status" value="1"/>
</dbReference>
<evidence type="ECO:0000256" key="3">
    <source>
        <dbReference type="ARBA" id="ARBA00022475"/>
    </source>
</evidence>
<dbReference type="EMBL" id="ARYK01000001">
    <property type="protein sequence ID" value="KCZ94309.1"/>
    <property type="molecule type" value="Genomic_DNA"/>
</dbReference>
<dbReference type="PROSITE" id="PS50106">
    <property type="entry name" value="PDZ"/>
    <property type="match status" value="1"/>
</dbReference>
<dbReference type="STRING" id="1280950.HJO_03005"/>
<evidence type="ECO:0000256" key="4">
    <source>
        <dbReference type="ARBA" id="ARBA00022519"/>
    </source>
</evidence>
<evidence type="ECO:0000313" key="12">
    <source>
        <dbReference type="Proteomes" id="UP000025171"/>
    </source>
</evidence>
<dbReference type="Pfam" id="PF11356">
    <property type="entry name" value="T2SSC"/>
    <property type="match status" value="1"/>
</dbReference>
<evidence type="ECO:0000313" key="11">
    <source>
        <dbReference type="EMBL" id="KCZ94309.1"/>
    </source>
</evidence>
<keyword evidence="7 9" id="KW-1133">Transmembrane helix</keyword>
<dbReference type="AlphaFoldDB" id="A0A059FUF4"/>
<evidence type="ECO:0000256" key="8">
    <source>
        <dbReference type="ARBA" id="ARBA00023136"/>
    </source>
</evidence>
<protein>
    <submittedName>
        <fullName evidence="11">General secretion pathway protein C</fullName>
    </submittedName>
</protein>
<keyword evidence="6" id="KW-0653">Protein transport</keyword>
<evidence type="ECO:0000256" key="5">
    <source>
        <dbReference type="ARBA" id="ARBA00022692"/>
    </source>
</evidence>
<dbReference type="OrthoDB" id="7631416at2"/>
<organism evidence="11 12">
    <name type="scientific">Hyphomonas johnsonii MHS-2</name>
    <dbReference type="NCBI Taxonomy" id="1280950"/>
    <lineage>
        <taxon>Bacteria</taxon>
        <taxon>Pseudomonadati</taxon>
        <taxon>Pseudomonadota</taxon>
        <taxon>Alphaproteobacteria</taxon>
        <taxon>Hyphomonadales</taxon>
        <taxon>Hyphomonadaceae</taxon>
        <taxon>Hyphomonas</taxon>
    </lineage>
</organism>
<name>A0A059FUF4_9PROT</name>
<keyword evidence="4" id="KW-0997">Cell inner membrane</keyword>
<evidence type="ECO:0000256" key="7">
    <source>
        <dbReference type="ARBA" id="ARBA00022989"/>
    </source>
</evidence>
<proteinExistence type="predicted"/>
<keyword evidence="8 9" id="KW-0472">Membrane</keyword>
<feature type="transmembrane region" description="Helical" evidence="9">
    <location>
        <begin position="20"/>
        <end position="38"/>
    </location>
</feature>
<dbReference type="GO" id="GO:0005886">
    <property type="term" value="C:plasma membrane"/>
    <property type="evidence" value="ECO:0007669"/>
    <property type="project" value="UniProtKB-SubCell"/>
</dbReference>